<organism evidence="4 5">
    <name type="scientific">Nonomuraea muscovyensis</name>
    <dbReference type="NCBI Taxonomy" id="1124761"/>
    <lineage>
        <taxon>Bacteria</taxon>
        <taxon>Bacillati</taxon>
        <taxon>Actinomycetota</taxon>
        <taxon>Actinomycetes</taxon>
        <taxon>Streptosporangiales</taxon>
        <taxon>Streptosporangiaceae</taxon>
        <taxon>Nonomuraea</taxon>
    </lineage>
</organism>
<dbReference type="Proteomes" id="UP000583800">
    <property type="component" value="Unassembled WGS sequence"/>
</dbReference>
<keyword evidence="2" id="KW-0012">Acyltransferase</keyword>
<proteinExistence type="predicted"/>
<keyword evidence="1 4" id="KW-0808">Transferase</keyword>
<dbReference type="PROSITE" id="PS51186">
    <property type="entry name" value="GNAT"/>
    <property type="match status" value="1"/>
</dbReference>
<dbReference type="Pfam" id="PF00583">
    <property type="entry name" value="Acetyltransf_1"/>
    <property type="match status" value="1"/>
</dbReference>
<evidence type="ECO:0000256" key="2">
    <source>
        <dbReference type="ARBA" id="ARBA00023315"/>
    </source>
</evidence>
<name>A0A7X0EY42_9ACTN</name>
<dbReference type="Gene3D" id="3.40.630.30">
    <property type="match status" value="1"/>
</dbReference>
<gene>
    <name evidence="4" type="ORF">FHU36_002578</name>
</gene>
<dbReference type="EMBL" id="JACHJB010000001">
    <property type="protein sequence ID" value="MBB6346069.1"/>
    <property type="molecule type" value="Genomic_DNA"/>
</dbReference>
<dbReference type="InterPro" id="IPR016181">
    <property type="entry name" value="Acyl_CoA_acyltransferase"/>
</dbReference>
<keyword evidence="5" id="KW-1185">Reference proteome</keyword>
<dbReference type="InterPro" id="IPR000182">
    <property type="entry name" value="GNAT_dom"/>
</dbReference>
<dbReference type="PANTHER" id="PTHR43877:SF2">
    <property type="entry name" value="AMINOALKYLPHOSPHONATE N-ACETYLTRANSFERASE-RELATED"/>
    <property type="match status" value="1"/>
</dbReference>
<dbReference type="InterPro" id="IPR050832">
    <property type="entry name" value="Bact_Acetyltransf"/>
</dbReference>
<dbReference type="SUPFAM" id="SSF55729">
    <property type="entry name" value="Acyl-CoA N-acyltransferases (Nat)"/>
    <property type="match status" value="1"/>
</dbReference>
<evidence type="ECO:0000313" key="4">
    <source>
        <dbReference type="EMBL" id="MBB6346069.1"/>
    </source>
</evidence>
<comment type="caution">
    <text evidence="4">The sequence shown here is derived from an EMBL/GenBank/DDBJ whole genome shotgun (WGS) entry which is preliminary data.</text>
</comment>
<accession>A0A7X0EY42</accession>
<protein>
    <submittedName>
        <fullName evidence="4">GNAT superfamily N-acetyltransferase</fullName>
    </submittedName>
</protein>
<evidence type="ECO:0000259" key="3">
    <source>
        <dbReference type="PROSITE" id="PS51186"/>
    </source>
</evidence>
<dbReference type="RefSeq" id="WP_185083923.1">
    <property type="nucleotide sequence ID" value="NZ_JACHJB010000001.1"/>
</dbReference>
<dbReference type="PANTHER" id="PTHR43877">
    <property type="entry name" value="AMINOALKYLPHOSPHONATE N-ACETYLTRANSFERASE-RELATED-RELATED"/>
    <property type="match status" value="1"/>
</dbReference>
<evidence type="ECO:0000313" key="5">
    <source>
        <dbReference type="Proteomes" id="UP000583800"/>
    </source>
</evidence>
<dbReference type="GO" id="GO:0016747">
    <property type="term" value="F:acyltransferase activity, transferring groups other than amino-acyl groups"/>
    <property type="evidence" value="ECO:0007669"/>
    <property type="project" value="InterPro"/>
</dbReference>
<evidence type="ECO:0000256" key="1">
    <source>
        <dbReference type="ARBA" id="ARBA00022679"/>
    </source>
</evidence>
<dbReference type="AlphaFoldDB" id="A0A7X0EY42"/>
<sequence length="212" mass="23676">MEIRTFKETDSAELRELFTRAGAGSPTASLWGHVESEAAVYLEPYMDLTPDSLFLAVVGGALVGYLAGCPDSSAFPSESERMSRAIREHRLMFRARPVAFFARALVDVAWARLRQQPTAGDFDDPRWPAHLHINVAREARGTGAADGLMRHWLDRLKETGSLGCHLQTLVENTRAVRFFTRMGFAEHGPAPLVPGARYDGRRLHQRTMVWSP</sequence>
<feature type="domain" description="N-acetyltransferase" evidence="3">
    <location>
        <begin position="1"/>
        <end position="204"/>
    </location>
</feature>
<reference evidence="4 5" key="1">
    <citation type="submission" date="2020-08" db="EMBL/GenBank/DDBJ databases">
        <title>Sequencing the genomes of 1000 actinobacteria strains.</title>
        <authorList>
            <person name="Klenk H.-P."/>
        </authorList>
    </citation>
    <scope>NUCLEOTIDE SEQUENCE [LARGE SCALE GENOMIC DNA]</scope>
    <source>
        <strain evidence="4 5">DSM 45913</strain>
    </source>
</reference>